<dbReference type="SUPFAM" id="SSF89392">
    <property type="entry name" value="Prokaryotic lipoproteins and lipoprotein localization factors"/>
    <property type="match status" value="1"/>
</dbReference>
<dbReference type="Gene3D" id="2.50.20.20">
    <property type="match status" value="1"/>
</dbReference>
<feature type="chain" id="PRO_5046776764" description="Lipoprotein" evidence="2">
    <location>
        <begin position="22"/>
        <end position="264"/>
    </location>
</feature>
<dbReference type="PROSITE" id="PS51257">
    <property type="entry name" value="PROKAR_LIPOPROTEIN"/>
    <property type="match status" value="1"/>
</dbReference>
<dbReference type="RefSeq" id="WP_197988928.1">
    <property type="nucleotide sequence ID" value="NZ_JACYXC010000001.1"/>
</dbReference>
<proteinExistence type="predicted"/>
<sequence length="264" mass="27935">MRRATVTAVTGPLLAALLATATACSSDSGGDGGDGKKSTPVSVAAGETGRTSARITERVKVTSDKGGFELTASGPFDMAKDTGKLSVRMPGGAIDHMDEVFGGGKVYLRPLGNLGKDTWAVIDRDRAQAHYLLRSPANDPEHLLWQVSGMRDVRERGTERIRGERTTHYRGTLGHDTVAARLDPLTLAKVEALREKEGEDLPVTADAWVDGKGRLARVRLASAMGGTEVTITMDLTDFGVAVRVPVPDPTSTKATETTQGLLPG</sequence>
<feature type="region of interest" description="Disordered" evidence="1">
    <location>
        <begin position="26"/>
        <end position="50"/>
    </location>
</feature>
<dbReference type="EMBL" id="JACYXC010000001">
    <property type="protein sequence ID" value="MBH5335360.1"/>
    <property type="molecule type" value="Genomic_DNA"/>
</dbReference>
<protein>
    <recommendedName>
        <fullName evidence="5">Lipoprotein</fullName>
    </recommendedName>
</protein>
<reference evidence="3 4" key="1">
    <citation type="submission" date="2020-09" db="EMBL/GenBank/DDBJ databases">
        <title>Biosynthesis of the nuclear factor of activated T cells inhibitor NFAT-133 and its congeners in Streptomyces pactum.</title>
        <authorList>
            <person name="Zhou W."/>
            <person name="Posri P."/>
            <person name="Abugrain M.E."/>
            <person name="Weisberg A.J."/>
            <person name="Chang J.H."/>
            <person name="Mahmud T."/>
        </authorList>
    </citation>
    <scope>NUCLEOTIDE SEQUENCE [LARGE SCALE GENOMIC DNA]</scope>
    <source>
        <strain evidence="3 4">ATCC 27456</strain>
    </source>
</reference>
<comment type="caution">
    <text evidence="3">The sequence shown here is derived from an EMBL/GenBank/DDBJ whole genome shotgun (WGS) entry which is preliminary data.</text>
</comment>
<evidence type="ECO:0000256" key="2">
    <source>
        <dbReference type="SAM" id="SignalP"/>
    </source>
</evidence>
<organism evidence="3 4">
    <name type="scientific">Streptomyces pactum</name>
    <dbReference type="NCBI Taxonomy" id="68249"/>
    <lineage>
        <taxon>Bacteria</taxon>
        <taxon>Bacillati</taxon>
        <taxon>Actinomycetota</taxon>
        <taxon>Actinomycetes</taxon>
        <taxon>Kitasatosporales</taxon>
        <taxon>Streptomycetaceae</taxon>
        <taxon>Streptomyces</taxon>
    </lineage>
</organism>
<dbReference type="Proteomes" id="UP000807371">
    <property type="component" value="Unassembled WGS sequence"/>
</dbReference>
<evidence type="ECO:0000313" key="4">
    <source>
        <dbReference type="Proteomes" id="UP000807371"/>
    </source>
</evidence>
<keyword evidence="2" id="KW-0732">Signal</keyword>
<keyword evidence="4" id="KW-1185">Reference proteome</keyword>
<dbReference type="InterPro" id="IPR029046">
    <property type="entry name" value="LolA/LolB/LppX"/>
</dbReference>
<gene>
    <name evidence="3" type="ORF">IHE55_11365</name>
</gene>
<feature type="signal peptide" evidence="2">
    <location>
        <begin position="1"/>
        <end position="21"/>
    </location>
</feature>
<evidence type="ECO:0000256" key="1">
    <source>
        <dbReference type="SAM" id="MobiDB-lite"/>
    </source>
</evidence>
<evidence type="ECO:0000313" key="3">
    <source>
        <dbReference type="EMBL" id="MBH5335360.1"/>
    </source>
</evidence>
<name>A0ABS0NJJ0_9ACTN</name>
<evidence type="ECO:0008006" key="5">
    <source>
        <dbReference type="Google" id="ProtNLM"/>
    </source>
</evidence>
<accession>A0ABS0NJJ0</accession>